<sequence length="191" mass="20907">MATFAAIAISQPQFPHFCSRLWSSIAPLQEMVSPFYWPFEILANVKIRVQKKLQVSDEEFSKVVCLRTNSIKSSSMYIWEQYLGLEHKRPLAANQVALISVVTKSFSASSTIHEDIQLRGVLVAISLSLLLGLKGDPVPCERCAGNGGTKCVFCNDGKMKVETGLVDCKVCKGAGLILCKKCGGSGYSKRL</sequence>
<dbReference type="Proteomes" id="UP000298416">
    <property type="component" value="Unassembled WGS sequence"/>
</dbReference>
<evidence type="ECO:0000313" key="2">
    <source>
        <dbReference type="Proteomes" id="UP000298416"/>
    </source>
</evidence>
<evidence type="ECO:0000313" key="1">
    <source>
        <dbReference type="EMBL" id="KAG6415212.1"/>
    </source>
</evidence>
<gene>
    <name evidence="1" type="ORF">SASPL_122617</name>
</gene>
<keyword evidence="2" id="KW-1185">Reference proteome</keyword>
<dbReference type="PANTHER" id="PTHR15852">
    <property type="entry name" value="PLASTID TRANSCRIPTIONALLY ACTIVE PROTEIN"/>
    <property type="match status" value="1"/>
</dbReference>
<comment type="caution">
    <text evidence="1">The sequence shown here is derived from an EMBL/GenBank/DDBJ whole genome shotgun (WGS) entry which is preliminary data.</text>
</comment>
<accession>A0A8X8ZS88</accession>
<reference evidence="1" key="2">
    <citation type="submission" date="2020-08" db="EMBL/GenBank/DDBJ databases">
        <title>Plant Genome Project.</title>
        <authorList>
            <person name="Zhang R.-G."/>
        </authorList>
    </citation>
    <scope>NUCLEOTIDE SEQUENCE</scope>
    <source>
        <strain evidence="1">Huo1</strain>
        <tissue evidence="1">Leaf</tissue>
    </source>
</reference>
<proteinExistence type="predicted"/>
<dbReference type="PANTHER" id="PTHR15852:SF52">
    <property type="entry name" value="THYLAKOID LUMENAL P17.1 PROTEIN"/>
    <property type="match status" value="1"/>
</dbReference>
<dbReference type="EMBL" id="PNBA02000008">
    <property type="protein sequence ID" value="KAG6415212.1"/>
    <property type="molecule type" value="Genomic_DNA"/>
</dbReference>
<organism evidence="1">
    <name type="scientific">Salvia splendens</name>
    <name type="common">Scarlet sage</name>
    <dbReference type="NCBI Taxonomy" id="180675"/>
    <lineage>
        <taxon>Eukaryota</taxon>
        <taxon>Viridiplantae</taxon>
        <taxon>Streptophyta</taxon>
        <taxon>Embryophyta</taxon>
        <taxon>Tracheophyta</taxon>
        <taxon>Spermatophyta</taxon>
        <taxon>Magnoliopsida</taxon>
        <taxon>eudicotyledons</taxon>
        <taxon>Gunneridae</taxon>
        <taxon>Pentapetalae</taxon>
        <taxon>asterids</taxon>
        <taxon>lamiids</taxon>
        <taxon>Lamiales</taxon>
        <taxon>Lamiaceae</taxon>
        <taxon>Nepetoideae</taxon>
        <taxon>Mentheae</taxon>
        <taxon>Salviinae</taxon>
        <taxon>Salvia</taxon>
        <taxon>Salvia subgen. Calosphace</taxon>
        <taxon>core Calosphace</taxon>
    </lineage>
</organism>
<reference evidence="1" key="1">
    <citation type="submission" date="2018-01" db="EMBL/GenBank/DDBJ databases">
        <authorList>
            <person name="Mao J.F."/>
        </authorList>
    </citation>
    <scope>NUCLEOTIDE SEQUENCE</scope>
    <source>
        <strain evidence="1">Huo1</strain>
        <tissue evidence="1">Leaf</tissue>
    </source>
</reference>
<name>A0A8X8ZS88_SALSN</name>
<dbReference type="AlphaFoldDB" id="A0A8X8ZS88"/>
<protein>
    <submittedName>
        <fullName evidence="1">Uncharacterized protein</fullName>
    </submittedName>
</protein>